<dbReference type="RefSeq" id="WP_187717726.1">
    <property type="nucleotide sequence ID" value="NZ_JACTAH010000001.1"/>
</dbReference>
<dbReference type="PANTHER" id="PTHR46663:SF2">
    <property type="entry name" value="GGDEF DOMAIN-CONTAINING PROTEIN"/>
    <property type="match status" value="1"/>
</dbReference>
<dbReference type="InterPro" id="IPR000160">
    <property type="entry name" value="GGDEF_dom"/>
</dbReference>
<dbReference type="InterPro" id="IPR043128">
    <property type="entry name" value="Rev_trsase/Diguanyl_cyclase"/>
</dbReference>
<gene>
    <name evidence="4" type="ORF">IFO67_08835</name>
</gene>
<dbReference type="NCBIfam" id="TIGR00254">
    <property type="entry name" value="GGDEF"/>
    <property type="match status" value="1"/>
</dbReference>
<comment type="caution">
    <text evidence="4">The sequence shown here is derived from an EMBL/GenBank/DDBJ whole genome shotgun (WGS) entry which is preliminary data.</text>
</comment>
<reference evidence="5" key="1">
    <citation type="submission" date="2023-07" db="EMBL/GenBank/DDBJ databases">
        <title>Thauera sp. CAU 1555 isolated from sand of Yaerae Beach.</title>
        <authorList>
            <person name="Kim W."/>
        </authorList>
    </citation>
    <scope>NUCLEOTIDE SEQUENCE [LARGE SCALE GENOMIC DNA]</scope>
    <source>
        <strain evidence="5">CAU 1555</strain>
    </source>
</reference>
<evidence type="ECO:0000259" key="3">
    <source>
        <dbReference type="PROSITE" id="PS50887"/>
    </source>
</evidence>
<feature type="modified residue" description="4-aspartylphosphate" evidence="1">
    <location>
        <position position="56"/>
    </location>
</feature>
<dbReference type="Gene3D" id="3.40.50.2300">
    <property type="match status" value="1"/>
</dbReference>
<dbReference type="SMART" id="SM00267">
    <property type="entry name" value="GGDEF"/>
    <property type="match status" value="1"/>
</dbReference>
<name>A0ABR9BBW8_9RHOO</name>
<dbReference type="InterPro" id="IPR011006">
    <property type="entry name" value="CheY-like_superfamily"/>
</dbReference>
<dbReference type="PROSITE" id="PS50110">
    <property type="entry name" value="RESPONSE_REGULATORY"/>
    <property type="match status" value="1"/>
</dbReference>
<dbReference type="InterPro" id="IPR001789">
    <property type="entry name" value="Sig_transdc_resp-reg_receiver"/>
</dbReference>
<dbReference type="InterPro" id="IPR029787">
    <property type="entry name" value="Nucleotide_cyclase"/>
</dbReference>
<proteinExistence type="predicted"/>
<keyword evidence="1" id="KW-0597">Phosphoprotein</keyword>
<evidence type="ECO:0000313" key="5">
    <source>
        <dbReference type="Proteomes" id="UP000603602"/>
    </source>
</evidence>
<dbReference type="CDD" id="cd00156">
    <property type="entry name" value="REC"/>
    <property type="match status" value="1"/>
</dbReference>
<organism evidence="4 5">
    <name type="scientific">Thauera sedimentorum</name>
    <dbReference type="NCBI Taxonomy" id="2767595"/>
    <lineage>
        <taxon>Bacteria</taxon>
        <taxon>Pseudomonadati</taxon>
        <taxon>Pseudomonadota</taxon>
        <taxon>Betaproteobacteria</taxon>
        <taxon>Rhodocyclales</taxon>
        <taxon>Zoogloeaceae</taxon>
        <taxon>Thauera</taxon>
    </lineage>
</organism>
<dbReference type="CDD" id="cd01949">
    <property type="entry name" value="GGDEF"/>
    <property type="match status" value="1"/>
</dbReference>
<dbReference type="Proteomes" id="UP000603602">
    <property type="component" value="Unassembled WGS sequence"/>
</dbReference>
<dbReference type="PROSITE" id="PS50887">
    <property type="entry name" value="GGDEF"/>
    <property type="match status" value="1"/>
</dbReference>
<evidence type="ECO:0000256" key="1">
    <source>
        <dbReference type="PROSITE-ProRule" id="PRU00169"/>
    </source>
</evidence>
<feature type="domain" description="Response regulatory" evidence="2">
    <location>
        <begin position="5"/>
        <end position="122"/>
    </location>
</feature>
<dbReference type="Gene3D" id="3.30.70.270">
    <property type="match status" value="1"/>
</dbReference>
<dbReference type="SUPFAM" id="SSF55073">
    <property type="entry name" value="Nucleotide cyclase"/>
    <property type="match status" value="1"/>
</dbReference>
<dbReference type="SMART" id="SM00448">
    <property type="entry name" value="REC"/>
    <property type="match status" value="1"/>
</dbReference>
<evidence type="ECO:0000259" key="2">
    <source>
        <dbReference type="PROSITE" id="PS50110"/>
    </source>
</evidence>
<accession>A0ABR9BBW8</accession>
<evidence type="ECO:0000313" key="4">
    <source>
        <dbReference type="EMBL" id="MBD8502985.1"/>
    </source>
</evidence>
<protein>
    <submittedName>
        <fullName evidence="4">Diguanylate cyclase</fullName>
    </submittedName>
</protein>
<dbReference type="Pfam" id="PF00990">
    <property type="entry name" value="GGDEF"/>
    <property type="match status" value="1"/>
</dbReference>
<dbReference type="SUPFAM" id="SSF52172">
    <property type="entry name" value="CheY-like"/>
    <property type="match status" value="1"/>
</dbReference>
<dbReference type="EMBL" id="JACYTO010000001">
    <property type="protein sequence ID" value="MBD8502985.1"/>
    <property type="molecule type" value="Genomic_DNA"/>
</dbReference>
<sequence length="306" mass="33279">MSSQRVLLIDDDEVDRRLARRALSQAGWQGELVEAPTADEARSLAATQHFDCFLLDYHLPGTDGLTLLAELRSTLAPQVPVVMLTGEGNEMIAVQAMKGGACDYLPKALLAPDTLHRALTHALERGRLERELSEARAQLEHQAMHDGLTDLGNRRLFVRDLDHALAGAQRGTQRTCLLMMDLNRFKAANDRYGHEAGDAVLTEVARRMEATGRANDRFYRLGGDEFTALIDGSDLNGVLALAQRIIDAVSAPIAWNDHELQIGISIGVAPLSADGTDRDELLRAADGAMYQAKRTGRGVACAEGDS</sequence>
<keyword evidence="5" id="KW-1185">Reference proteome</keyword>
<dbReference type="PANTHER" id="PTHR46663">
    <property type="entry name" value="DIGUANYLATE CYCLASE DGCT-RELATED"/>
    <property type="match status" value="1"/>
</dbReference>
<feature type="domain" description="GGDEF" evidence="3">
    <location>
        <begin position="173"/>
        <end position="305"/>
    </location>
</feature>
<dbReference type="Pfam" id="PF00072">
    <property type="entry name" value="Response_reg"/>
    <property type="match status" value="1"/>
</dbReference>
<dbReference type="InterPro" id="IPR052163">
    <property type="entry name" value="DGC-Regulatory_Protein"/>
</dbReference>